<dbReference type="Proteomes" id="UP000799291">
    <property type="component" value="Unassembled WGS sequence"/>
</dbReference>
<name>A0A6G1IGC6_9PLEO</name>
<reference evidence="2" key="1">
    <citation type="journal article" date="2020" name="Stud. Mycol.">
        <title>101 Dothideomycetes genomes: a test case for predicting lifestyles and emergence of pathogens.</title>
        <authorList>
            <person name="Haridas S."/>
            <person name="Albert R."/>
            <person name="Binder M."/>
            <person name="Bloem J."/>
            <person name="Labutti K."/>
            <person name="Salamov A."/>
            <person name="Andreopoulos B."/>
            <person name="Baker S."/>
            <person name="Barry K."/>
            <person name="Bills G."/>
            <person name="Bluhm B."/>
            <person name="Cannon C."/>
            <person name="Castanera R."/>
            <person name="Culley D."/>
            <person name="Daum C."/>
            <person name="Ezra D."/>
            <person name="Gonzalez J."/>
            <person name="Henrissat B."/>
            <person name="Kuo A."/>
            <person name="Liang C."/>
            <person name="Lipzen A."/>
            <person name="Lutzoni F."/>
            <person name="Magnuson J."/>
            <person name="Mondo S."/>
            <person name="Nolan M."/>
            <person name="Ohm R."/>
            <person name="Pangilinan J."/>
            <person name="Park H.-J."/>
            <person name="Ramirez L."/>
            <person name="Alfaro M."/>
            <person name="Sun H."/>
            <person name="Tritt A."/>
            <person name="Yoshinaga Y."/>
            <person name="Zwiers L.-H."/>
            <person name="Turgeon B."/>
            <person name="Goodwin S."/>
            <person name="Spatafora J."/>
            <person name="Crous P."/>
            <person name="Grigoriev I."/>
        </authorList>
    </citation>
    <scope>NUCLEOTIDE SEQUENCE</scope>
    <source>
        <strain evidence="2">CBS 122367</strain>
    </source>
</reference>
<keyword evidence="3" id="KW-1185">Reference proteome</keyword>
<dbReference type="EMBL" id="MU005625">
    <property type="protein sequence ID" value="KAF2677185.1"/>
    <property type="molecule type" value="Genomic_DNA"/>
</dbReference>
<proteinExistence type="predicted"/>
<sequence>MRFIIPTLAVLSASAVQGAAIAPRIDGCPPLAPWPMGNPGTERYHICCAYTTNWNECCNRDNPQPIIVEGKALRACTDSVFYVGK</sequence>
<protein>
    <submittedName>
        <fullName evidence="2">Uncharacterized protein</fullName>
    </submittedName>
</protein>
<accession>A0A6G1IGC6</accession>
<evidence type="ECO:0000313" key="2">
    <source>
        <dbReference type="EMBL" id="KAF2677185.1"/>
    </source>
</evidence>
<evidence type="ECO:0000313" key="3">
    <source>
        <dbReference type="Proteomes" id="UP000799291"/>
    </source>
</evidence>
<feature type="chain" id="PRO_5026316184" evidence="1">
    <location>
        <begin position="19"/>
        <end position="85"/>
    </location>
</feature>
<organism evidence="2 3">
    <name type="scientific">Lentithecium fluviatile CBS 122367</name>
    <dbReference type="NCBI Taxonomy" id="1168545"/>
    <lineage>
        <taxon>Eukaryota</taxon>
        <taxon>Fungi</taxon>
        <taxon>Dikarya</taxon>
        <taxon>Ascomycota</taxon>
        <taxon>Pezizomycotina</taxon>
        <taxon>Dothideomycetes</taxon>
        <taxon>Pleosporomycetidae</taxon>
        <taxon>Pleosporales</taxon>
        <taxon>Massarineae</taxon>
        <taxon>Lentitheciaceae</taxon>
        <taxon>Lentithecium</taxon>
    </lineage>
</organism>
<dbReference type="AlphaFoldDB" id="A0A6G1IGC6"/>
<keyword evidence="1" id="KW-0732">Signal</keyword>
<dbReference type="OrthoDB" id="3780813at2759"/>
<gene>
    <name evidence="2" type="ORF">K458DRAFT_320294</name>
</gene>
<evidence type="ECO:0000256" key="1">
    <source>
        <dbReference type="SAM" id="SignalP"/>
    </source>
</evidence>
<feature type="signal peptide" evidence="1">
    <location>
        <begin position="1"/>
        <end position="18"/>
    </location>
</feature>